<dbReference type="InterPro" id="IPR003593">
    <property type="entry name" value="AAA+_ATPase"/>
</dbReference>
<dbReference type="GO" id="GO:0043565">
    <property type="term" value="F:sequence-specific DNA binding"/>
    <property type="evidence" value="ECO:0007669"/>
    <property type="project" value="InterPro"/>
</dbReference>
<dbReference type="HAMAP" id="MF_01973">
    <property type="entry name" value="lon_bact"/>
    <property type="match status" value="1"/>
</dbReference>
<dbReference type="InterPro" id="IPR020568">
    <property type="entry name" value="Ribosomal_Su5_D2-typ_SF"/>
</dbReference>
<dbReference type="SUPFAM" id="SSF88697">
    <property type="entry name" value="PUA domain-like"/>
    <property type="match status" value="1"/>
</dbReference>
<sequence length="806" mass="88687">MAESADITESNTTAVPLLPLRDVVVFPHMVIPLFVGRPKSIKALESAMEAGKQIMLVAQKAAAKDEPKPEDLFEMGCMSTILQMLKLPDGTVKVLVEGVQRAKAQGVVDNGEFFVCDVELLDGETEASAESEALRRAVVTQFDQYVKLNKKIPPEILTSISGIDNPGRLADTIAAHLPLKLEHKQTVLELADVHARLENLLEQLEREVDILQVEKRIRGRVKRQMEKSQREYYLNEQVKAIQKELGEGEEGADIEELEKKIKAAHMPKEARKKADAELKKLKLMSPMSAEATVVRNYLDTLVALPWAKKSKVRHDLAFAETVLDEDHYGLEKVKERILEYLAVQQRVDKVKAPILCLVGPPGVGKTSLGQSVARATGRKFVRMALGGVRDEAEIRGHRRTYIGSMPGKILQSLNKVGVRNPLFLLDEVDKLGMDFRGDPSSALLEVLDPEQNHTFSDHYVEVDFDLSDVMFVATSNSLNIPPALLDRMEVIRLSGYTEDEKVNIAQRYLLPKQMTNNGVKEGELEVTEDAIRGIVRYYTREAGVRSLEREISKICRKAVKGQLLKKYEGKVVVNADNLGDFLSVRRFSFGLAGRENQVGQVVGLAWTEVGGELLTVEATRVPGKGAIIRTGSLGDVMKESVEAARTVVRARAKRLGIKDELFEKHDLHVHVPEGATPKDGPSAGIAMTTAIVSALTGIPVRADVAMTGEITLRGEVLEIGGLKEKLLAAHRGGIKTVLIPEENVKDLQELPENIKNSLEIVPVKWIDRVLEIALERAPEPLADEPALAAAAPAATDTPAGDATTRH</sequence>
<dbReference type="PIRSF" id="PIRSF001174">
    <property type="entry name" value="Lon_proteas"/>
    <property type="match status" value="1"/>
</dbReference>
<feature type="region of interest" description="Disordered" evidence="10">
    <location>
        <begin position="785"/>
        <end position="806"/>
    </location>
</feature>
<dbReference type="EC" id="3.4.21.53" evidence="13"/>
<protein>
    <submittedName>
        <fullName evidence="13">Lon protease</fullName>
        <ecNumber evidence="13">3.4.21.53</ecNumber>
    </submittedName>
</protein>
<gene>
    <name evidence="13" type="primary">lon_15</name>
    <name evidence="13" type="ORF">GALL_241440</name>
</gene>
<dbReference type="GO" id="GO:0006508">
    <property type="term" value="P:proteolysis"/>
    <property type="evidence" value="ECO:0007669"/>
    <property type="project" value="UniProtKB-KW"/>
</dbReference>
<dbReference type="FunFam" id="1.20.58.1480:FF:000001">
    <property type="entry name" value="Lon protease"/>
    <property type="match status" value="1"/>
</dbReference>
<dbReference type="Gene3D" id="3.30.230.10">
    <property type="match status" value="1"/>
</dbReference>
<evidence type="ECO:0000259" key="12">
    <source>
        <dbReference type="PROSITE" id="PS51787"/>
    </source>
</evidence>
<evidence type="ECO:0000259" key="11">
    <source>
        <dbReference type="PROSITE" id="PS51786"/>
    </source>
</evidence>
<dbReference type="GO" id="GO:0005737">
    <property type="term" value="C:cytoplasm"/>
    <property type="evidence" value="ECO:0007669"/>
    <property type="project" value="UniProtKB-SubCell"/>
</dbReference>
<evidence type="ECO:0000256" key="10">
    <source>
        <dbReference type="SAM" id="MobiDB-lite"/>
    </source>
</evidence>
<feature type="coiled-coil region" evidence="9">
    <location>
        <begin position="187"/>
        <end position="214"/>
    </location>
</feature>
<dbReference type="InterPro" id="IPR054594">
    <property type="entry name" value="Lon_lid"/>
</dbReference>
<dbReference type="GO" id="GO:0004252">
    <property type="term" value="F:serine-type endopeptidase activity"/>
    <property type="evidence" value="ECO:0007669"/>
    <property type="project" value="UniProtKB-EC"/>
</dbReference>
<dbReference type="NCBIfam" id="TIGR00763">
    <property type="entry name" value="lon"/>
    <property type="match status" value="1"/>
</dbReference>
<dbReference type="InterPro" id="IPR004815">
    <property type="entry name" value="Lon_bac/euk-typ"/>
</dbReference>
<dbReference type="PROSITE" id="PS01046">
    <property type="entry name" value="LON_SER"/>
    <property type="match status" value="1"/>
</dbReference>
<evidence type="ECO:0000313" key="13">
    <source>
        <dbReference type="EMBL" id="OIQ93860.1"/>
    </source>
</evidence>
<reference evidence="13" key="1">
    <citation type="submission" date="2016-10" db="EMBL/GenBank/DDBJ databases">
        <title>Sequence of Gallionella enrichment culture.</title>
        <authorList>
            <person name="Poehlein A."/>
            <person name="Muehling M."/>
            <person name="Daniel R."/>
        </authorList>
    </citation>
    <scope>NUCLEOTIDE SEQUENCE</scope>
</reference>
<evidence type="ECO:0000256" key="4">
    <source>
        <dbReference type="ARBA" id="ARBA00022741"/>
    </source>
</evidence>
<dbReference type="InterPro" id="IPR008269">
    <property type="entry name" value="Lon_proteolytic"/>
</dbReference>
<evidence type="ECO:0000256" key="1">
    <source>
        <dbReference type="ARBA" id="ARBA00004496"/>
    </source>
</evidence>
<dbReference type="InterPro" id="IPR003959">
    <property type="entry name" value="ATPase_AAA_core"/>
</dbReference>
<evidence type="ECO:0000256" key="6">
    <source>
        <dbReference type="ARBA" id="ARBA00022825"/>
    </source>
</evidence>
<dbReference type="Pfam" id="PF22667">
    <property type="entry name" value="Lon_lid"/>
    <property type="match status" value="1"/>
</dbReference>
<dbReference type="FunFam" id="1.20.5.5270:FF:000002">
    <property type="entry name" value="Lon protease homolog"/>
    <property type="match status" value="1"/>
</dbReference>
<evidence type="ECO:0000256" key="3">
    <source>
        <dbReference type="ARBA" id="ARBA00022670"/>
    </source>
</evidence>
<accession>A0A1J5RP53</accession>
<dbReference type="Pfam" id="PF00004">
    <property type="entry name" value="AAA"/>
    <property type="match status" value="1"/>
</dbReference>
<feature type="domain" description="Lon proteolytic" evidence="11">
    <location>
        <begin position="595"/>
        <end position="776"/>
    </location>
</feature>
<dbReference type="InterPro" id="IPR046336">
    <property type="entry name" value="Lon_prtase_N_sf"/>
</dbReference>
<proteinExistence type="inferred from homology"/>
<keyword evidence="2" id="KW-0963">Cytoplasm</keyword>
<dbReference type="SUPFAM" id="SSF54211">
    <property type="entry name" value="Ribosomal protein S5 domain 2-like"/>
    <property type="match status" value="1"/>
</dbReference>
<dbReference type="InterPro" id="IPR015947">
    <property type="entry name" value="PUA-like_sf"/>
</dbReference>
<dbReference type="SMART" id="SM00464">
    <property type="entry name" value="LON"/>
    <property type="match status" value="1"/>
</dbReference>
<dbReference type="InterPro" id="IPR008268">
    <property type="entry name" value="Peptidase_S16_AS"/>
</dbReference>
<dbReference type="Pfam" id="PF05362">
    <property type="entry name" value="Lon_C"/>
    <property type="match status" value="1"/>
</dbReference>
<dbReference type="SMART" id="SM00382">
    <property type="entry name" value="AAA"/>
    <property type="match status" value="1"/>
</dbReference>
<evidence type="ECO:0000256" key="7">
    <source>
        <dbReference type="ARBA" id="ARBA00022840"/>
    </source>
</evidence>
<dbReference type="CDD" id="cd19500">
    <property type="entry name" value="RecA-like_Lon"/>
    <property type="match status" value="1"/>
</dbReference>
<organism evidence="13">
    <name type="scientific">mine drainage metagenome</name>
    <dbReference type="NCBI Taxonomy" id="410659"/>
    <lineage>
        <taxon>unclassified sequences</taxon>
        <taxon>metagenomes</taxon>
        <taxon>ecological metagenomes</taxon>
    </lineage>
</organism>
<dbReference type="SUPFAM" id="SSF52540">
    <property type="entry name" value="P-loop containing nucleoside triphosphate hydrolases"/>
    <property type="match status" value="1"/>
</dbReference>
<dbReference type="Pfam" id="PF02190">
    <property type="entry name" value="LON_substr_bdg"/>
    <property type="match status" value="1"/>
</dbReference>
<dbReference type="PROSITE" id="PS51786">
    <property type="entry name" value="LON_PROTEOLYTIC"/>
    <property type="match status" value="1"/>
</dbReference>
<keyword evidence="7" id="KW-0067">ATP-binding</keyword>
<dbReference type="FunFam" id="3.30.230.10:FF:000010">
    <property type="entry name" value="Lon protease"/>
    <property type="match status" value="1"/>
</dbReference>
<dbReference type="GO" id="GO:0030163">
    <property type="term" value="P:protein catabolic process"/>
    <property type="evidence" value="ECO:0007669"/>
    <property type="project" value="InterPro"/>
</dbReference>
<dbReference type="EMBL" id="MLJW01000198">
    <property type="protein sequence ID" value="OIQ93860.1"/>
    <property type="molecule type" value="Genomic_DNA"/>
</dbReference>
<keyword evidence="6" id="KW-0720">Serine protease</keyword>
<dbReference type="InterPro" id="IPR014721">
    <property type="entry name" value="Ribsml_uS5_D2-typ_fold_subgr"/>
</dbReference>
<keyword evidence="9" id="KW-0175">Coiled coil</keyword>
<dbReference type="Gene3D" id="2.30.130.40">
    <property type="entry name" value="LON domain-like"/>
    <property type="match status" value="1"/>
</dbReference>
<dbReference type="PANTHER" id="PTHR10046">
    <property type="entry name" value="ATP DEPENDENT LON PROTEASE FAMILY MEMBER"/>
    <property type="match status" value="1"/>
</dbReference>
<dbReference type="AlphaFoldDB" id="A0A1J5RP53"/>
<dbReference type="PROSITE" id="PS51787">
    <property type="entry name" value="LON_N"/>
    <property type="match status" value="1"/>
</dbReference>
<comment type="caution">
    <text evidence="13">The sequence shown here is derived from an EMBL/GenBank/DDBJ whole genome shotgun (WGS) entry which is preliminary data.</text>
</comment>
<keyword evidence="3 13" id="KW-0645">Protease</keyword>
<dbReference type="FunFam" id="3.40.50.300:FF:000382">
    <property type="entry name" value="Lon protease homolog 2, peroxisomal"/>
    <property type="match status" value="1"/>
</dbReference>
<keyword evidence="4" id="KW-0547">Nucleotide-binding</keyword>
<dbReference type="InterPro" id="IPR027417">
    <property type="entry name" value="P-loop_NTPase"/>
</dbReference>
<dbReference type="GO" id="GO:0004176">
    <property type="term" value="F:ATP-dependent peptidase activity"/>
    <property type="evidence" value="ECO:0007669"/>
    <property type="project" value="InterPro"/>
</dbReference>
<dbReference type="NCBIfam" id="NF008053">
    <property type="entry name" value="PRK10787.1"/>
    <property type="match status" value="1"/>
</dbReference>
<evidence type="ECO:0000256" key="9">
    <source>
        <dbReference type="SAM" id="Coils"/>
    </source>
</evidence>
<dbReference type="Gene3D" id="1.10.8.60">
    <property type="match status" value="1"/>
</dbReference>
<comment type="subcellular location">
    <subcellularLocation>
        <location evidence="1">Cytoplasm</location>
    </subcellularLocation>
</comment>
<evidence type="ECO:0000256" key="5">
    <source>
        <dbReference type="ARBA" id="ARBA00022801"/>
    </source>
</evidence>
<keyword evidence="5 13" id="KW-0378">Hydrolase</keyword>
<evidence type="ECO:0000256" key="2">
    <source>
        <dbReference type="ARBA" id="ARBA00022490"/>
    </source>
</evidence>
<dbReference type="InterPro" id="IPR003111">
    <property type="entry name" value="Lon_prtase_N"/>
</dbReference>
<evidence type="ECO:0000256" key="8">
    <source>
        <dbReference type="ARBA" id="ARBA00023016"/>
    </source>
</evidence>
<dbReference type="GO" id="GO:0016887">
    <property type="term" value="F:ATP hydrolysis activity"/>
    <property type="evidence" value="ECO:0007669"/>
    <property type="project" value="InterPro"/>
</dbReference>
<dbReference type="Gene3D" id="1.20.5.5270">
    <property type="match status" value="1"/>
</dbReference>
<dbReference type="GO" id="GO:0005524">
    <property type="term" value="F:ATP binding"/>
    <property type="evidence" value="ECO:0007669"/>
    <property type="project" value="UniProtKB-KW"/>
</dbReference>
<dbReference type="InterPro" id="IPR027543">
    <property type="entry name" value="Lon_bac"/>
</dbReference>
<dbReference type="PRINTS" id="PR00830">
    <property type="entry name" value="ENDOLAPTASE"/>
</dbReference>
<dbReference type="InterPro" id="IPR027065">
    <property type="entry name" value="Lon_Prtase"/>
</dbReference>
<name>A0A1J5RP53_9ZZZZ</name>
<dbReference type="Gene3D" id="3.40.50.300">
    <property type="entry name" value="P-loop containing nucleotide triphosphate hydrolases"/>
    <property type="match status" value="1"/>
</dbReference>
<feature type="domain" description="Lon N-terminal" evidence="12">
    <location>
        <begin position="15"/>
        <end position="208"/>
    </location>
</feature>
<dbReference type="Gene3D" id="1.20.58.1480">
    <property type="match status" value="1"/>
</dbReference>
<keyword evidence="8" id="KW-0346">Stress response</keyword>